<dbReference type="PANTHER" id="PTHR10809">
    <property type="entry name" value="VESICLE-ASSOCIATED MEMBRANE PROTEIN-ASSOCIATED PROTEIN"/>
    <property type="match status" value="1"/>
</dbReference>
<evidence type="ECO:0000256" key="2">
    <source>
        <dbReference type="SAM" id="MobiDB-lite"/>
    </source>
</evidence>
<evidence type="ECO:0000313" key="5">
    <source>
        <dbReference type="Proteomes" id="UP000036987"/>
    </source>
</evidence>
<dbReference type="InterPro" id="IPR000535">
    <property type="entry name" value="MSP_dom"/>
</dbReference>
<dbReference type="Pfam" id="PF00635">
    <property type="entry name" value="Motile_Sperm"/>
    <property type="match status" value="1"/>
</dbReference>
<dbReference type="GO" id="GO:0005886">
    <property type="term" value="C:plasma membrane"/>
    <property type="evidence" value="ECO:0000318"/>
    <property type="project" value="GO_Central"/>
</dbReference>
<dbReference type="GO" id="GO:0043495">
    <property type="term" value="F:protein-membrane adaptor activity"/>
    <property type="evidence" value="ECO:0000318"/>
    <property type="project" value="GO_Central"/>
</dbReference>
<dbReference type="PANTHER" id="PTHR10809:SF160">
    <property type="entry name" value="VESICLE-ASSOCIATED PROTEIN 1-3"/>
    <property type="match status" value="1"/>
</dbReference>
<dbReference type="InterPro" id="IPR013783">
    <property type="entry name" value="Ig-like_fold"/>
</dbReference>
<dbReference type="GO" id="GO:0061817">
    <property type="term" value="P:endoplasmic reticulum-plasma membrane tethering"/>
    <property type="evidence" value="ECO:0000318"/>
    <property type="project" value="GO_Central"/>
</dbReference>
<dbReference type="AlphaFoldDB" id="A0A0K9Q359"/>
<protein>
    <submittedName>
        <fullName evidence="4">Putative Vesicle-associated membrane protein</fullName>
    </submittedName>
</protein>
<dbReference type="InterPro" id="IPR008962">
    <property type="entry name" value="PapD-like_sf"/>
</dbReference>
<proteinExistence type="inferred from homology"/>
<keyword evidence="5" id="KW-1185">Reference proteome</keyword>
<dbReference type="EMBL" id="LFYR01000235">
    <property type="protein sequence ID" value="KMZ74900.1"/>
    <property type="molecule type" value="Genomic_DNA"/>
</dbReference>
<accession>A0A0K9Q359</accession>
<evidence type="ECO:0000259" key="3">
    <source>
        <dbReference type="PROSITE" id="PS50202"/>
    </source>
</evidence>
<feature type="region of interest" description="Disordered" evidence="2">
    <location>
        <begin position="125"/>
        <end position="153"/>
    </location>
</feature>
<name>A0A0K9Q359_ZOSMR</name>
<comment type="caution">
    <text evidence="4">The sequence shown here is derived from an EMBL/GenBank/DDBJ whole genome shotgun (WGS) entry which is preliminary data.</text>
</comment>
<dbReference type="Proteomes" id="UP000036987">
    <property type="component" value="Unassembled WGS sequence"/>
</dbReference>
<comment type="similarity">
    <text evidence="1">Belongs to the VAMP-associated protein (VAP) (TC 9.B.17) family.</text>
</comment>
<evidence type="ECO:0000256" key="1">
    <source>
        <dbReference type="ARBA" id="ARBA00008932"/>
    </source>
</evidence>
<sequence>MEGGGLFLFYLHNSEKDELSCVMQLSNITSHNVAYKVKTTAPRKYCVRPKREIILPGSTCDVTVLMQASKQIISDYNCKDKFLIQCVVAEHGATFEDITDDMFTEESRRVFEEFEFNVVCVPNTPPSPVPENPEEAALSTLSSTSENIGSKNP</sequence>
<dbReference type="GO" id="GO:0005789">
    <property type="term" value="C:endoplasmic reticulum membrane"/>
    <property type="evidence" value="ECO:0000318"/>
    <property type="project" value="GO_Central"/>
</dbReference>
<dbReference type="SUPFAM" id="SSF49354">
    <property type="entry name" value="PapD-like"/>
    <property type="match status" value="1"/>
</dbReference>
<dbReference type="OMA" id="TRHCENA"/>
<dbReference type="PROSITE" id="PS50202">
    <property type="entry name" value="MSP"/>
    <property type="match status" value="1"/>
</dbReference>
<feature type="domain" description="MSP" evidence="3">
    <location>
        <begin position="1"/>
        <end position="121"/>
    </location>
</feature>
<evidence type="ECO:0000313" key="4">
    <source>
        <dbReference type="EMBL" id="KMZ74900.1"/>
    </source>
</evidence>
<dbReference type="Gene3D" id="2.60.40.10">
    <property type="entry name" value="Immunoglobulins"/>
    <property type="match status" value="1"/>
</dbReference>
<dbReference type="PIRSF" id="PIRSF019693">
    <property type="entry name" value="VAMP-associated"/>
    <property type="match status" value="1"/>
</dbReference>
<dbReference type="InterPro" id="IPR016763">
    <property type="entry name" value="VAP"/>
</dbReference>
<dbReference type="OrthoDB" id="264603at2759"/>
<feature type="compositionally biased region" description="Polar residues" evidence="2">
    <location>
        <begin position="139"/>
        <end position="153"/>
    </location>
</feature>
<reference evidence="5" key="1">
    <citation type="journal article" date="2016" name="Nature">
        <title>The genome of the seagrass Zostera marina reveals angiosperm adaptation to the sea.</title>
        <authorList>
            <person name="Olsen J.L."/>
            <person name="Rouze P."/>
            <person name="Verhelst B."/>
            <person name="Lin Y.-C."/>
            <person name="Bayer T."/>
            <person name="Collen J."/>
            <person name="Dattolo E."/>
            <person name="De Paoli E."/>
            <person name="Dittami S."/>
            <person name="Maumus F."/>
            <person name="Michel G."/>
            <person name="Kersting A."/>
            <person name="Lauritano C."/>
            <person name="Lohaus R."/>
            <person name="Toepel M."/>
            <person name="Tonon T."/>
            <person name="Vanneste K."/>
            <person name="Amirebrahimi M."/>
            <person name="Brakel J."/>
            <person name="Bostroem C."/>
            <person name="Chovatia M."/>
            <person name="Grimwood J."/>
            <person name="Jenkins J.W."/>
            <person name="Jueterbock A."/>
            <person name="Mraz A."/>
            <person name="Stam W.T."/>
            <person name="Tice H."/>
            <person name="Bornberg-Bauer E."/>
            <person name="Green P.J."/>
            <person name="Pearson G.A."/>
            <person name="Procaccini G."/>
            <person name="Duarte C.M."/>
            <person name="Schmutz J."/>
            <person name="Reusch T.B.H."/>
            <person name="Van de Peer Y."/>
        </authorList>
    </citation>
    <scope>NUCLEOTIDE SEQUENCE [LARGE SCALE GENOMIC DNA]</scope>
    <source>
        <strain evidence="5">cv. Finnish</strain>
    </source>
</reference>
<gene>
    <name evidence="4" type="ORF">ZOSMA_121G00760</name>
</gene>
<dbReference type="GO" id="GO:0090158">
    <property type="term" value="P:endoplasmic reticulum membrane organization"/>
    <property type="evidence" value="ECO:0000318"/>
    <property type="project" value="GO_Central"/>
</dbReference>
<dbReference type="STRING" id="29655.A0A0K9Q359"/>
<organism evidence="4 5">
    <name type="scientific">Zostera marina</name>
    <name type="common">Eelgrass</name>
    <dbReference type="NCBI Taxonomy" id="29655"/>
    <lineage>
        <taxon>Eukaryota</taxon>
        <taxon>Viridiplantae</taxon>
        <taxon>Streptophyta</taxon>
        <taxon>Embryophyta</taxon>
        <taxon>Tracheophyta</taxon>
        <taxon>Spermatophyta</taxon>
        <taxon>Magnoliopsida</taxon>
        <taxon>Liliopsida</taxon>
        <taxon>Zosteraceae</taxon>
        <taxon>Zostera</taxon>
    </lineage>
</organism>